<dbReference type="AlphaFoldDB" id="A0A382WIX0"/>
<protein>
    <recommendedName>
        <fullName evidence="2">DUF3631 domain-containing protein</fullName>
    </recommendedName>
</protein>
<feature type="non-terminal residue" evidence="1">
    <location>
        <position position="1"/>
    </location>
</feature>
<name>A0A382WIX0_9ZZZZ</name>
<accession>A0A382WIX0</accession>
<feature type="non-terminal residue" evidence="1">
    <location>
        <position position="277"/>
    </location>
</feature>
<dbReference type="EMBL" id="UINC01160220">
    <property type="protein sequence ID" value="SVD58743.1"/>
    <property type="molecule type" value="Genomic_DNA"/>
</dbReference>
<evidence type="ECO:0008006" key="2">
    <source>
        <dbReference type="Google" id="ProtNLM"/>
    </source>
</evidence>
<evidence type="ECO:0000313" key="1">
    <source>
        <dbReference type="EMBL" id="SVD58743.1"/>
    </source>
</evidence>
<organism evidence="1">
    <name type="scientific">marine metagenome</name>
    <dbReference type="NCBI Taxonomy" id="408172"/>
    <lineage>
        <taxon>unclassified sequences</taxon>
        <taxon>metagenomes</taxon>
        <taxon>ecological metagenomes</taxon>
    </lineage>
</organism>
<sequence>PRKAIFQVGGAMNSEVLVAAILLDQIQQFKPYSHLLRELEPAHFGEPKYANIWKAAAKLPDPPQRGLIDLINLLNDEEGSILMGELVALADGALPVPQFVVEADKVRQACVLRQLPVIAQDLSKAHEQGNPNDIPQIITRLEKVHLESTSPTWFKPVDGAALLDEMVGIINRFLILPPHAPEVMALWAMHTHCFNRFSFSPILALQSPTRGCGKSTALSLIERLVYKPQSTSNITEAALYRTIEIKKPTILIDEVDSQRPEQKDALRNILNSGFSKL</sequence>
<proteinExistence type="predicted"/>
<reference evidence="1" key="1">
    <citation type="submission" date="2018-05" db="EMBL/GenBank/DDBJ databases">
        <authorList>
            <person name="Lanie J.A."/>
            <person name="Ng W.-L."/>
            <person name="Kazmierczak K.M."/>
            <person name="Andrzejewski T.M."/>
            <person name="Davidsen T.M."/>
            <person name="Wayne K.J."/>
            <person name="Tettelin H."/>
            <person name="Glass J.I."/>
            <person name="Rusch D."/>
            <person name="Podicherti R."/>
            <person name="Tsui H.-C.T."/>
            <person name="Winkler M.E."/>
        </authorList>
    </citation>
    <scope>NUCLEOTIDE SEQUENCE</scope>
</reference>
<gene>
    <name evidence="1" type="ORF">METZ01_LOCUS411597</name>
</gene>